<evidence type="ECO:0000256" key="7">
    <source>
        <dbReference type="ARBA" id="ARBA00022800"/>
    </source>
</evidence>
<evidence type="ECO:0000256" key="12">
    <source>
        <dbReference type="HAMAP-Rule" id="MF_01261"/>
    </source>
</evidence>
<feature type="binding site" evidence="12">
    <location>
        <position position="23"/>
    </location>
    <ligand>
        <name>Mg(2+)</name>
        <dbReference type="ChEBI" id="CHEBI:18420"/>
    </ligand>
</feature>
<dbReference type="STRING" id="1080227.A8L45_04210"/>
<comment type="catalytic activity">
    <reaction evidence="12">
        <text>a tRNA precursor + 2 CTP + ATP = a tRNA with a 3' CCA end + 3 diphosphate</text>
        <dbReference type="Rhea" id="RHEA:14433"/>
        <dbReference type="Rhea" id="RHEA-COMP:10465"/>
        <dbReference type="Rhea" id="RHEA-COMP:10468"/>
        <dbReference type="ChEBI" id="CHEBI:30616"/>
        <dbReference type="ChEBI" id="CHEBI:33019"/>
        <dbReference type="ChEBI" id="CHEBI:37563"/>
        <dbReference type="ChEBI" id="CHEBI:74896"/>
        <dbReference type="ChEBI" id="CHEBI:83071"/>
        <dbReference type="EC" id="2.7.7.72"/>
    </reaction>
</comment>
<dbReference type="PANTHER" id="PTHR47545">
    <property type="entry name" value="MULTIFUNCTIONAL CCA PROTEIN"/>
    <property type="match status" value="1"/>
</dbReference>
<feature type="binding site" evidence="12">
    <location>
        <position position="137"/>
    </location>
    <ligand>
        <name>ATP</name>
        <dbReference type="ChEBI" id="CHEBI:30616"/>
    </ligand>
</feature>
<evidence type="ECO:0000256" key="3">
    <source>
        <dbReference type="ARBA" id="ARBA00022694"/>
    </source>
</evidence>
<feature type="binding site" evidence="12">
    <location>
        <position position="8"/>
    </location>
    <ligand>
        <name>ATP</name>
        <dbReference type="ChEBI" id="CHEBI:30616"/>
    </ligand>
</feature>
<keyword evidence="6 12" id="KW-0547">Nucleotide-binding</keyword>
<dbReference type="SUPFAM" id="SSF81301">
    <property type="entry name" value="Nucleotidyltransferase"/>
    <property type="match status" value="1"/>
</dbReference>
<dbReference type="PROSITE" id="PS51831">
    <property type="entry name" value="HD"/>
    <property type="match status" value="1"/>
</dbReference>
<name>A0A1C3EQ61_9GAMM</name>
<proteinExistence type="inferred from homology"/>
<evidence type="ECO:0000256" key="2">
    <source>
        <dbReference type="ARBA" id="ARBA00022679"/>
    </source>
</evidence>
<evidence type="ECO:0000313" key="15">
    <source>
        <dbReference type="Proteomes" id="UP000094936"/>
    </source>
</evidence>
<dbReference type="EMBL" id="LYBM01000004">
    <property type="protein sequence ID" value="ODA35374.1"/>
    <property type="molecule type" value="Genomic_DNA"/>
</dbReference>
<keyword evidence="2 12" id="KW-0808">Transferase</keyword>
<dbReference type="GO" id="GO:0005524">
    <property type="term" value="F:ATP binding"/>
    <property type="evidence" value="ECO:0007669"/>
    <property type="project" value="UniProtKB-UniRule"/>
</dbReference>
<dbReference type="GO" id="GO:0000287">
    <property type="term" value="F:magnesium ion binding"/>
    <property type="evidence" value="ECO:0007669"/>
    <property type="project" value="UniProtKB-UniRule"/>
</dbReference>
<evidence type="ECO:0000259" key="13">
    <source>
        <dbReference type="PROSITE" id="PS51831"/>
    </source>
</evidence>
<dbReference type="GO" id="GO:0160016">
    <property type="term" value="F:CCACCA tRNA nucleotidyltransferase activity"/>
    <property type="evidence" value="ECO:0007669"/>
    <property type="project" value="RHEA"/>
</dbReference>
<dbReference type="InterPro" id="IPR012006">
    <property type="entry name" value="CCA_bact"/>
</dbReference>
<dbReference type="PANTHER" id="PTHR47545:SF1">
    <property type="entry name" value="MULTIFUNCTIONAL CCA PROTEIN"/>
    <property type="match status" value="1"/>
</dbReference>
<feature type="binding site" evidence="12">
    <location>
        <position position="140"/>
    </location>
    <ligand>
        <name>CTP</name>
        <dbReference type="ChEBI" id="CHEBI:37563"/>
    </ligand>
</feature>
<dbReference type="InterPro" id="IPR006674">
    <property type="entry name" value="HD_domain"/>
</dbReference>
<evidence type="ECO:0000256" key="9">
    <source>
        <dbReference type="ARBA" id="ARBA00022840"/>
    </source>
</evidence>
<dbReference type="GO" id="GO:0001680">
    <property type="term" value="P:tRNA 3'-terminal CCA addition"/>
    <property type="evidence" value="ECO:0007669"/>
    <property type="project" value="UniProtKB-UniRule"/>
</dbReference>
<dbReference type="PIRSF" id="PIRSF000813">
    <property type="entry name" value="CCA_bact"/>
    <property type="match status" value="1"/>
</dbReference>
<keyword evidence="9 12" id="KW-0067">ATP-binding</keyword>
<dbReference type="GO" id="GO:0042245">
    <property type="term" value="P:RNA repair"/>
    <property type="evidence" value="ECO:0007669"/>
    <property type="project" value="UniProtKB-KW"/>
</dbReference>
<dbReference type="SUPFAM" id="SSF81891">
    <property type="entry name" value="Poly A polymerase C-terminal region-like"/>
    <property type="match status" value="1"/>
</dbReference>
<dbReference type="HAMAP" id="MF_01262">
    <property type="entry name" value="CCA_bact_type2"/>
    <property type="match status" value="1"/>
</dbReference>
<dbReference type="InterPro" id="IPR032828">
    <property type="entry name" value="PolyA_RNA-bd"/>
</dbReference>
<dbReference type="RefSeq" id="WP_068899557.1">
    <property type="nucleotide sequence ID" value="NZ_JBHUIF010000003.1"/>
</dbReference>
<keyword evidence="12" id="KW-0511">Multifunctional enzyme</keyword>
<evidence type="ECO:0000313" key="14">
    <source>
        <dbReference type="EMBL" id="ODA35374.1"/>
    </source>
</evidence>
<dbReference type="GO" id="GO:0004112">
    <property type="term" value="F:cyclic-nucleotide phosphodiesterase activity"/>
    <property type="evidence" value="ECO:0007669"/>
    <property type="project" value="UniProtKB-UniRule"/>
</dbReference>
<dbReference type="EC" id="3.1.4.-" evidence="12"/>
<reference evidence="14 15" key="1">
    <citation type="submission" date="2016-05" db="EMBL/GenBank/DDBJ databases">
        <title>Genomic Taxonomy of the Vibrionaceae.</title>
        <authorList>
            <person name="Gomez-Gil B."/>
            <person name="Enciso-Ibarra J."/>
        </authorList>
    </citation>
    <scope>NUCLEOTIDE SEQUENCE [LARGE SCALE GENOMIC DNA]</scope>
    <source>
        <strain evidence="14 15">CAIM 1920</strain>
    </source>
</reference>
<evidence type="ECO:0000256" key="8">
    <source>
        <dbReference type="ARBA" id="ARBA00022801"/>
    </source>
</evidence>
<dbReference type="Pfam" id="PF01743">
    <property type="entry name" value="PolyA_pol"/>
    <property type="match status" value="1"/>
</dbReference>
<evidence type="ECO:0000256" key="11">
    <source>
        <dbReference type="ARBA" id="ARBA00022884"/>
    </source>
</evidence>
<comment type="miscellaneous">
    <text evidence="12">A single active site specifically recognizes both ATP and CTP and is responsible for their addition.</text>
</comment>
<sequence>MRTYLVGGAVRDQLLGLEVKDKDWVVVGADIQTLTDAGYQQVGADFPVFLHPKTHEEYALARTERKSGQGYTGFICDFTPDVTLEDDLIRRDLTINAMAQGEDGELVDPHGGQQDLADRILRHVSPAFVEDPLRVLRVARFAARFASLGFTVADETITLMQQISDSGELEALTPERVWREWEKALHTERPDVFLSVLRDCGALKVVLPELDDLFGVPQPERWHPEIDTGVHNIMVARQAALLTEDPVIRFAAQLHDLGKALTPEEEWPSHHKHTQTGLKPIKALCTRLKVPNPYRDAALVVCAEHTNVHNAGELRASTFVKIFDRNDFWRKPERALQLALASKADHLGRKGFEQNDYPQADWLQQAFAAAQQVDVKPIVAAGFKGPAIREQLTQQRVEAVKAYLATR</sequence>
<keyword evidence="7 12" id="KW-0692">RNA repair</keyword>
<accession>A0A1C3EQ61</accession>
<feature type="binding site" evidence="12">
    <location>
        <position position="11"/>
    </location>
    <ligand>
        <name>CTP</name>
        <dbReference type="ChEBI" id="CHEBI:37563"/>
    </ligand>
</feature>
<feature type="domain" description="HD" evidence="13">
    <location>
        <begin position="228"/>
        <end position="329"/>
    </location>
</feature>
<evidence type="ECO:0000256" key="1">
    <source>
        <dbReference type="ARBA" id="ARBA00022596"/>
    </source>
</evidence>
<dbReference type="HAMAP" id="MF_01261">
    <property type="entry name" value="CCA_bact_type1"/>
    <property type="match status" value="1"/>
</dbReference>
<dbReference type="GO" id="GO:0004810">
    <property type="term" value="F:CCA tRNA nucleotidyltransferase activity"/>
    <property type="evidence" value="ECO:0007669"/>
    <property type="project" value="UniProtKB-UniRule"/>
</dbReference>
<dbReference type="EC" id="3.1.3.-" evidence="12"/>
<evidence type="ECO:0000256" key="5">
    <source>
        <dbReference type="ARBA" id="ARBA00022723"/>
    </source>
</evidence>
<evidence type="ECO:0000256" key="4">
    <source>
        <dbReference type="ARBA" id="ARBA00022695"/>
    </source>
</evidence>
<keyword evidence="1 12" id="KW-0533">Nickel</keyword>
<dbReference type="InterPro" id="IPR002646">
    <property type="entry name" value="PolA_pol_head_dom"/>
</dbReference>
<comment type="function">
    <text evidence="12">Catalyzes the addition and repair of the essential 3'-terminal CCA sequence in tRNAs without using a nucleic acid template. Adds these three nucleotides in the order of C, C, and A to the tRNA nucleotide-73, using CTP and ATP as substrates and producing inorganic pyrophosphate. tRNA 3'-terminal CCA addition is required both for tRNA processing and repair. Also involved in tRNA surveillance by mediating tandem CCA addition to generate a CCACCA at the 3' terminus of unstable tRNAs. While stable tRNAs receive only 3'-terminal CCA, unstable tRNAs are marked with CCACCA and rapidly degraded.</text>
</comment>
<dbReference type="Gene3D" id="3.30.460.10">
    <property type="entry name" value="Beta Polymerase, domain 2"/>
    <property type="match status" value="1"/>
</dbReference>
<evidence type="ECO:0000256" key="10">
    <source>
        <dbReference type="ARBA" id="ARBA00022842"/>
    </source>
</evidence>
<keyword evidence="8 12" id="KW-0378">Hydrolase</keyword>
<comment type="subunit">
    <text evidence="12">Monomer. Can also form homodimers and oligomers.</text>
</comment>
<keyword evidence="15" id="KW-1185">Reference proteome</keyword>
<dbReference type="Gene3D" id="1.10.3090.10">
    <property type="entry name" value="cca-adding enzyme, domain 2"/>
    <property type="match status" value="1"/>
</dbReference>
<feature type="binding site" evidence="12">
    <location>
        <position position="8"/>
    </location>
    <ligand>
        <name>CTP</name>
        <dbReference type="ChEBI" id="CHEBI:37563"/>
    </ligand>
</feature>
<feature type="binding site" evidence="12">
    <location>
        <position position="11"/>
    </location>
    <ligand>
        <name>ATP</name>
        <dbReference type="ChEBI" id="CHEBI:30616"/>
    </ligand>
</feature>
<dbReference type="InterPro" id="IPR003607">
    <property type="entry name" value="HD/PDEase_dom"/>
</dbReference>
<dbReference type="AlphaFoldDB" id="A0A1C3EQ61"/>
<dbReference type="CDD" id="cd00077">
    <property type="entry name" value="HDc"/>
    <property type="match status" value="1"/>
</dbReference>
<organism evidence="14 15">
    <name type="scientific">Veronia pacifica</name>
    <dbReference type="NCBI Taxonomy" id="1080227"/>
    <lineage>
        <taxon>Bacteria</taxon>
        <taxon>Pseudomonadati</taxon>
        <taxon>Pseudomonadota</taxon>
        <taxon>Gammaproteobacteria</taxon>
        <taxon>Vibrionales</taxon>
        <taxon>Vibrionaceae</taxon>
        <taxon>Veronia</taxon>
    </lineage>
</organism>
<comment type="domain">
    <text evidence="12">Comprises two domains: an N-terminal domain containing the nucleotidyltransferase activity and a C-terminal HD domain associated with both phosphodiesterase and phosphatase activities.</text>
</comment>
<evidence type="ECO:0000256" key="6">
    <source>
        <dbReference type="ARBA" id="ARBA00022741"/>
    </source>
</evidence>
<feature type="binding site" evidence="12">
    <location>
        <position position="21"/>
    </location>
    <ligand>
        <name>Mg(2+)</name>
        <dbReference type="ChEBI" id="CHEBI:18420"/>
    </ligand>
</feature>
<comment type="caution">
    <text evidence="14">The sequence shown here is derived from an EMBL/GenBank/DDBJ whole genome shotgun (WGS) entry which is preliminary data.</text>
</comment>
<dbReference type="GO" id="GO:0000049">
    <property type="term" value="F:tRNA binding"/>
    <property type="evidence" value="ECO:0007669"/>
    <property type="project" value="UniProtKB-UniRule"/>
</dbReference>
<keyword evidence="5 12" id="KW-0479">Metal-binding</keyword>
<keyword evidence="10 12" id="KW-0460">Magnesium</keyword>
<dbReference type="GO" id="GO:0016791">
    <property type="term" value="F:phosphatase activity"/>
    <property type="evidence" value="ECO:0007669"/>
    <property type="project" value="UniProtKB-UniRule"/>
</dbReference>
<dbReference type="Proteomes" id="UP000094936">
    <property type="component" value="Unassembled WGS sequence"/>
</dbReference>
<feature type="binding site" evidence="12">
    <location>
        <position position="140"/>
    </location>
    <ligand>
        <name>ATP</name>
        <dbReference type="ChEBI" id="CHEBI:30616"/>
    </ligand>
</feature>
<dbReference type="Pfam" id="PF12627">
    <property type="entry name" value="PolyA_pol_RNAbd"/>
    <property type="match status" value="1"/>
</dbReference>
<comment type="cofactor">
    <cofactor evidence="12">
        <name>Mg(2+)</name>
        <dbReference type="ChEBI" id="CHEBI:18420"/>
    </cofactor>
    <text evidence="12">Magnesium is required for nucleotidyltransferase activity.</text>
</comment>
<dbReference type="InterPro" id="IPR043519">
    <property type="entry name" value="NT_sf"/>
</dbReference>
<keyword evidence="3 12" id="KW-0819">tRNA processing</keyword>
<gene>
    <name evidence="12" type="primary">cca</name>
    <name evidence="14" type="ORF">A8L45_04210</name>
</gene>
<dbReference type="OrthoDB" id="9805698at2"/>
<feature type="binding site" evidence="12">
    <location>
        <position position="91"/>
    </location>
    <ligand>
        <name>ATP</name>
        <dbReference type="ChEBI" id="CHEBI:30616"/>
    </ligand>
</feature>
<protein>
    <recommendedName>
        <fullName evidence="12">Multifunctional CCA protein</fullName>
    </recommendedName>
    <domain>
        <recommendedName>
            <fullName evidence="12">CCA-adding enzyme</fullName>
            <ecNumber evidence="12">2.7.7.72</ecNumber>
        </recommendedName>
        <alternativeName>
            <fullName evidence="12">CCA tRNA nucleotidyltransferase</fullName>
        </alternativeName>
        <alternativeName>
            <fullName evidence="12">tRNA CCA-pyrophosphorylase</fullName>
        </alternativeName>
        <alternativeName>
            <fullName evidence="12">tRNA adenylyl-/cytidylyl-transferase</fullName>
        </alternativeName>
        <alternativeName>
            <fullName evidence="12">tRNA nucleotidyltransferase</fullName>
        </alternativeName>
        <alternativeName>
            <fullName evidence="12">tRNA-NT</fullName>
        </alternativeName>
    </domain>
    <domain>
        <recommendedName>
            <fullName evidence="12">2'-nucleotidase</fullName>
            <ecNumber evidence="12">3.1.3.-</ecNumber>
        </recommendedName>
    </domain>
    <domain>
        <recommendedName>
            <fullName evidence="12">2',3'-cyclic phosphodiesterase</fullName>
            <ecNumber evidence="12">3.1.4.-</ecNumber>
        </recommendedName>
    </domain>
    <domain>
        <recommendedName>
            <fullName evidence="12">Phosphatase</fullName>
        </recommendedName>
    </domain>
</protein>
<dbReference type="EC" id="2.7.7.72" evidence="12"/>
<comment type="similarity">
    <text evidence="12">Belongs to the tRNA nucleotidyltransferase/poly(A) polymerase family. Bacterial CCA-adding enzyme type 1 subfamily.</text>
</comment>
<comment type="cofactor">
    <cofactor evidence="12">
        <name>Ni(2+)</name>
        <dbReference type="ChEBI" id="CHEBI:49786"/>
    </cofactor>
    <text evidence="12">Nickel for phosphatase activity.</text>
</comment>
<keyword evidence="4 12" id="KW-0548">Nucleotidyltransferase</keyword>
<dbReference type="NCBIfam" id="NF008137">
    <property type="entry name" value="PRK10885.1"/>
    <property type="match status" value="1"/>
</dbReference>
<keyword evidence="11 12" id="KW-0694">RNA-binding</keyword>
<dbReference type="Pfam" id="PF01966">
    <property type="entry name" value="HD"/>
    <property type="match status" value="1"/>
</dbReference>
<comment type="catalytic activity">
    <reaction evidence="12">
        <text>a tRNA with a 3' CCA end + 2 CTP + ATP = a tRNA with a 3' CCACCA end + 3 diphosphate</text>
        <dbReference type="Rhea" id="RHEA:76235"/>
        <dbReference type="Rhea" id="RHEA-COMP:10468"/>
        <dbReference type="Rhea" id="RHEA-COMP:18655"/>
        <dbReference type="ChEBI" id="CHEBI:30616"/>
        <dbReference type="ChEBI" id="CHEBI:33019"/>
        <dbReference type="ChEBI" id="CHEBI:37563"/>
        <dbReference type="ChEBI" id="CHEBI:83071"/>
        <dbReference type="ChEBI" id="CHEBI:195187"/>
    </reaction>
</comment>
<feature type="binding site" evidence="12">
    <location>
        <position position="91"/>
    </location>
    <ligand>
        <name>CTP</name>
        <dbReference type="ChEBI" id="CHEBI:37563"/>
    </ligand>
</feature>
<dbReference type="InterPro" id="IPR050124">
    <property type="entry name" value="tRNA_CCA-adding_enzyme"/>
</dbReference>
<feature type="binding site" evidence="12">
    <location>
        <position position="137"/>
    </location>
    <ligand>
        <name>CTP</name>
        <dbReference type="ChEBI" id="CHEBI:37563"/>
    </ligand>
</feature>